<feature type="compositionally biased region" description="Basic and acidic residues" evidence="1">
    <location>
        <begin position="27"/>
        <end position="36"/>
    </location>
</feature>
<proteinExistence type="predicted"/>
<comment type="caution">
    <text evidence="2">The sequence shown here is derived from an EMBL/GenBank/DDBJ whole genome shotgun (WGS) entry which is preliminary data.</text>
</comment>
<evidence type="ECO:0000256" key="1">
    <source>
        <dbReference type="SAM" id="MobiDB-lite"/>
    </source>
</evidence>
<name>A0ABQ6K6V6_9MICO</name>
<feature type="compositionally biased region" description="Basic and acidic residues" evidence="1">
    <location>
        <begin position="1"/>
        <end position="10"/>
    </location>
</feature>
<protein>
    <submittedName>
        <fullName evidence="2">Uncharacterized protein</fullName>
    </submittedName>
</protein>
<keyword evidence="3" id="KW-1185">Reference proteome</keyword>
<evidence type="ECO:0000313" key="3">
    <source>
        <dbReference type="Proteomes" id="UP001157034"/>
    </source>
</evidence>
<reference evidence="3" key="1">
    <citation type="journal article" date="2019" name="Int. J. Syst. Evol. Microbiol.">
        <title>The Global Catalogue of Microorganisms (GCM) 10K type strain sequencing project: providing services to taxonomists for standard genome sequencing and annotation.</title>
        <authorList>
            <consortium name="The Broad Institute Genomics Platform"/>
            <consortium name="The Broad Institute Genome Sequencing Center for Infectious Disease"/>
            <person name="Wu L."/>
            <person name="Ma J."/>
        </authorList>
    </citation>
    <scope>NUCLEOTIDE SEQUENCE [LARGE SCALE GENOMIC DNA]</scope>
    <source>
        <strain evidence="3">NBRC 108894</strain>
    </source>
</reference>
<feature type="compositionally biased region" description="Low complexity" evidence="1">
    <location>
        <begin position="108"/>
        <end position="123"/>
    </location>
</feature>
<feature type="compositionally biased region" description="Basic and acidic residues" evidence="1">
    <location>
        <begin position="153"/>
        <end position="181"/>
    </location>
</feature>
<feature type="region of interest" description="Disordered" evidence="1">
    <location>
        <begin position="1"/>
        <end position="225"/>
    </location>
</feature>
<organism evidence="2 3">
    <name type="scientific">Pseudolysinimonas kribbensis</name>
    <dbReference type="NCBI Taxonomy" id="433641"/>
    <lineage>
        <taxon>Bacteria</taxon>
        <taxon>Bacillati</taxon>
        <taxon>Actinomycetota</taxon>
        <taxon>Actinomycetes</taxon>
        <taxon>Micrococcales</taxon>
        <taxon>Microbacteriaceae</taxon>
        <taxon>Pseudolysinimonas</taxon>
    </lineage>
</organism>
<dbReference type="EMBL" id="BSVB01000001">
    <property type="protein sequence ID" value="GMA94517.1"/>
    <property type="molecule type" value="Genomic_DNA"/>
</dbReference>
<evidence type="ECO:0000313" key="2">
    <source>
        <dbReference type="EMBL" id="GMA94517.1"/>
    </source>
</evidence>
<sequence>MVVARDRDGDAGGQAERACSGVIQRDGLARDQDPRQRLAGQARRGEQLGVPRHRLPESRQRREHRPQGERRVGHRPPDQREGGQLGAAGPRDGPAAAGQRRRHERTGRLLGARHAGALAQAGLDGSAGPRGIPAQQCADRSPVRVEQGARLGHRGDADRRDGSAAERLDRIAHQAADRRSDPVAVAGGRSPQHAQLPHLRARDLDDGDLGVGRPDVDAQGAGHGEHVLNFVRFSTNRSSVFDS</sequence>
<dbReference type="Proteomes" id="UP001157034">
    <property type="component" value="Unassembled WGS sequence"/>
</dbReference>
<feature type="compositionally biased region" description="Low complexity" evidence="1">
    <location>
        <begin position="87"/>
        <end position="98"/>
    </location>
</feature>
<gene>
    <name evidence="2" type="ORF">GCM10025881_13410</name>
</gene>
<accession>A0ABQ6K6V6</accession>
<feature type="compositionally biased region" description="Basic and acidic residues" evidence="1">
    <location>
        <begin position="54"/>
        <end position="81"/>
    </location>
</feature>